<evidence type="ECO:0000259" key="1">
    <source>
        <dbReference type="Pfam" id="PF13954"/>
    </source>
</evidence>
<dbReference type="SUPFAM" id="SSF141729">
    <property type="entry name" value="FimD N-terminal domain-like"/>
    <property type="match status" value="1"/>
</dbReference>
<dbReference type="InterPro" id="IPR025885">
    <property type="entry name" value="PapC_N"/>
</dbReference>
<organism evidence="2">
    <name type="scientific">Serratia marcescens</name>
    <dbReference type="NCBI Taxonomy" id="615"/>
    <lineage>
        <taxon>Bacteria</taxon>
        <taxon>Pseudomonadati</taxon>
        <taxon>Pseudomonadota</taxon>
        <taxon>Gammaproteobacteria</taxon>
        <taxon>Enterobacterales</taxon>
        <taxon>Yersiniaceae</taxon>
        <taxon>Serratia</taxon>
    </lineage>
</organism>
<comment type="caution">
    <text evidence="2">The sequence shown here is derived from an EMBL/GenBank/DDBJ whole genome shotgun (WGS) entry which is preliminary data.</text>
</comment>
<dbReference type="EMBL" id="JAGETR010000073">
    <property type="protein sequence ID" value="MBO2006927.1"/>
    <property type="molecule type" value="Genomic_DNA"/>
</dbReference>
<evidence type="ECO:0000313" key="2">
    <source>
        <dbReference type="EMBL" id="MBO2006927.1"/>
    </source>
</evidence>
<proteinExistence type="predicted"/>
<name>A0A939STH7_SERMA</name>
<dbReference type="InterPro" id="IPR037224">
    <property type="entry name" value="PapC_N_sf"/>
</dbReference>
<sequence length="48" mass="5703">MDLNIPQAYIENLPRDWVNPALWDDGIRAFLMDYSFSGTESWKTKIKR</sequence>
<gene>
    <name evidence="2" type="ORF">J4732_12220</name>
</gene>
<protein>
    <recommendedName>
        <fullName evidence="1">PapC N-terminal domain-containing protein</fullName>
    </recommendedName>
</protein>
<dbReference type="AlphaFoldDB" id="A0A939STH7"/>
<reference evidence="2" key="1">
    <citation type="submission" date="2021-03" db="EMBL/GenBank/DDBJ databases">
        <title>Molecular epidemiology and mechanisms of colistin and carbapenem resistance in Enterobacteriaceae from clinical isolates, the environment and porcine samples in Pretoria, South Africa.</title>
        <authorList>
            <person name="Bogoshi D."/>
            <person name="Mbelle N.M."/>
            <person name="Naidoo V."/>
            <person name="Osei Sekyere J."/>
        </authorList>
    </citation>
    <scope>NUCLEOTIDE SEQUENCE</scope>
    <source>
        <strain evidence="2">C080</strain>
    </source>
</reference>
<dbReference type="Gene3D" id="3.10.20.410">
    <property type="match status" value="1"/>
</dbReference>
<dbReference type="Pfam" id="PF13954">
    <property type="entry name" value="PapC_N"/>
    <property type="match status" value="1"/>
</dbReference>
<accession>A0A939STH7</accession>
<feature type="domain" description="PapC N-terminal" evidence="1">
    <location>
        <begin position="2"/>
        <end position="37"/>
    </location>
</feature>